<sequence>MTMNVIVIGAGPAGLATAMLLAGRGHQVTVLERDPAEPLSTGPQSWESWERPCRSGDPRRGGSPRRPGRERERP</sequence>
<gene>
    <name evidence="3" type="ORF">ACFSKW_18090</name>
</gene>
<comment type="caution">
    <text evidence="3">The sequence shown here is derived from an EMBL/GenBank/DDBJ whole genome shotgun (WGS) entry which is preliminary data.</text>
</comment>
<dbReference type="RefSeq" id="WP_379573426.1">
    <property type="nucleotide sequence ID" value="NZ_JBHUFV010000029.1"/>
</dbReference>
<feature type="domain" description="FAD dependent oxidoreductase" evidence="2">
    <location>
        <begin position="5"/>
        <end position="35"/>
    </location>
</feature>
<name>A0ABW4SVZ0_9ACTN</name>
<accession>A0ABW4SVZ0</accession>
<reference evidence="4" key="1">
    <citation type="journal article" date="2019" name="Int. J. Syst. Evol. Microbiol.">
        <title>The Global Catalogue of Microorganisms (GCM) 10K type strain sequencing project: providing services to taxonomists for standard genome sequencing and annotation.</title>
        <authorList>
            <consortium name="The Broad Institute Genomics Platform"/>
            <consortium name="The Broad Institute Genome Sequencing Center for Infectious Disease"/>
            <person name="Wu L."/>
            <person name="Ma J."/>
        </authorList>
    </citation>
    <scope>NUCLEOTIDE SEQUENCE [LARGE SCALE GENOMIC DNA]</scope>
    <source>
        <strain evidence="4">ICMP 6774ER</strain>
    </source>
</reference>
<evidence type="ECO:0000256" key="1">
    <source>
        <dbReference type="SAM" id="MobiDB-lite"/>
    </source>
</evidence>
<dbReference type="InterPro" id="IPR036188">
    <property type="entry name" value="FAD/NAD-bd_sf"/>
</dbReference>
<evidence type="ECO:0000313" key="3">
    <source>
        <dbReference type="EMBL" id="MFD1933381.1"/>
    </source>
</evidence>
<dbReference type="Gene3D" id="3.50.50.60">
    <property type="entry name" value="FAD/NAD(P)-binding domain"/>
    <property type="match status" value="1"/>
</dbReference>
<evidence type="ECO:0000313" key="4">
    <source>
        <dbReference type="Proteomes" id="UP001597368"/>
    </source>
</evidence>
<feature type="region of interest" description="Disordered" evidence="1">
    <location>
        <begin position="32"/>
        <end position="74"/>
    </location>
</feature>
<organism evidence="3 4">
    <name type="scientific">Nonomuraea mangrovi</name>
    <dbReference type="NCBI Taxonomy" id="2316207"/>
    <lineage>
        <taxon>Bacteria</taxon>
        <taxon>Bacillati</taxon>
        <taxon>Actinomycetota</taxon>
        <taxon>Actinomycetes</taxon>
        <taxon>Streptosporangiales</taxon>
        <taxon>Streptosporangiaceae</taxon>
        <taxon>Nonomuraea</taxon>
    </lineage>
</organism>
<keyword evidence="4" id="KW-1185">Reference proteome</keyword>
<feature type="compositionally biased region" description="Basic and acidic residues" evidence="1">
    <location>
        <begin position="48"/>
        <end position="60"/>
    </location>
</feature>
<dbReference type="Pfam" id="PF01266">
    <property type="entry name" value="DAO"/>
    <property type="match status" value="1"/>
</dbReference>
<dbReference type="EMBL" id="JBHUFV010000029">
    <property type="protein sequence ID" value="MFD1933381.1"/>
    <property type="molecule type" value="Genomic_DNA"/>
</dbReference>
<dbReference type="SUPFAM" id="SSF51971">
    <property type="entry name" value="Nucleotide-binding domain"/>
    <property type="match status" value="1"/>
</dbReference>
<proteinExistence type="predicted"/>
<evidence type="ECO:0000259" key="2">
    <source>
        <dbReference type="Pfam" id="PF01266"/>
    </source>
</evidence>
<protein>
    <submittedName>
        <fullName evidence="3">FAD-dependent oxidoreductase</fullName>
    </submittedName>
</protein>
<dbReference type="Proteomes" id="UP001597368">
    <property type="component" value="Unassembled WGS sequence"/>
</dbReference>
<dbReference type="InterPro" id="IPR006076">
    <property type="entry name" value="FAD-dep_OxRdtase"/>
</dbReference>